<feature type="transmembrane region" description="Helical" evidence="6">
    <location>
        <begin position="443"/>
        <end position="464"/>
    </location>
</feature>
<feature type="transmembrane region" description="Helical" evidence="6">
    <location>
        <begin position="213"/>
        <end position="235"/>
    </location>
</feature>
<name>A0AAJ0C591_9PEZI</name>
<dbReference type="InterPro" id="IPR036259">
    <property type="entry name" value="MFS_trans_sf"/>
</dbReference>
<evidence type="ECO:0000256" key="1">
    <source>
        <dbReference type="ARBA" id="ARBA00004141"/>
    </source>
</evidence>
<dbReference type="Gene3D" id="1.20.1250.20">
    <property type="entry name" value="MFS general substrate transporter like domains"/>
    <property type="match status" value="2"/>
</dbReference>
<evidence type="ECO:0000259" key="7">
    <source>
        <dbReference type="PROSITE" id="PS50850"/>
    </source>
</evidence>
<dbReference type="GO" id="GO:0022857">
    <property type="term" value="F:transmembrane transporter activity"/>
    <property type="evidence" value="ECO:0007669"/>
    <property type="project" value="InterPro"/>
</dbReference>
<dbReference type="GeneID" id="85310414"/>
<protein>
    <submittedName>
        <fullName evidence="8">Mfs general substrate transporter protein</fullName>
    </submittedName>
</protein>
<feature type="domain" description="Major facilitator superfamily (MFS) profile" evidence="7">
    <location>
        <begin position="52"/>
        <end position="469"/>
    </location>
</feature>
<evidence type="ECO:0000256" key="2">
    <source>
        <dbReference type="ARBA" id="ARBA00022448"/>
    </source>
</evidence>
<feature type="transmembrane region" description="Helical" evidence="6">
    <location>
        <begin position="378"/>
        <end position="398"/>
    </location>
</feature>
<keyword evidence="5 6" id="KW-0472">Membrane</keyword>
<evidence type="ECO:0000256" key="5">
    <source>
        <dbReference type="ARBA" id="ARBA00023136"/>
    </source>
</evidence>
<keyword evidence="9" id="KW-1185">Reference proteome</keyword>
<gene>
    <name evidence="8" type="ORF">QBC33DRAFT_530400</name>
</gene>
<feature type="transmembrane region" description="Helical" evidence="6">
    <location>
        <begin position="351"/>
        <end position="372"/>
    </location>
</feature>
<evidence type="ECO:0000256" key="6">
    <source>
        <dbReference type="SAM" id="Phobius"/>
    </source>
</evidence>
<proteinExistence type="predicted"/>
<dbReference type="SUPFAM" id="SSF103473">
    <property type="entry name" value="MFS general substrate transporter"/>
    <property type="match status" value="1"/>
</dbReference>
<evidence type="ECO:0000256" key="4">
    <source>
        <dbReference type="ARBA" id="ARBA00022989"/>
    </source>
</evidence>
<dbReference type="RefSeq" id="XP_060286413.1">
    <property type="nucleotide sequence ID" value="XM_060427227.1"/>
</dbReference>
<dbReference type="Proteomes" id="UP001244011">
    <property type="component" value="Unassembled WGS sequence"/>
</dbReference>
<feature type="transmembrane region" description="Helical" evidence="6">
    <location>
        <begin position="118"/>
        <end position="137"/>
    </location>
</feature>
<feature type="transmembrane region" description="Helical" evidence="6">
    <location>
        <begin position="320"/>
        <end position="339"/>
    </location>
</feature>
<dbReference type="FunFam" id="1.20.1250.20:FF:000013">
    <property type="entry name" value="MFS general substrate transporter"/>
    <property type="match status" value="1"/>
</dbReference>
<dbReference type="InterPro" id="IPR020846">
    <property type="entry name" value="MFS_dom"/>
</dbReference>
<keyword evidence="4 6" id="KW-1133">Transmembrane helix</keyword>
<organism evidence="8 9">
    <name type="scientific">Phialemonium atrogriseum</name>
    <dbReference type="NCBI Taxonomy" id="1093897"/>
    <lineage>
        <taxon>Eukaryota</taxon>
        <taxon>Fungi</taxon>
        <taxon>Dikarya</taxon>
        <taxon>Ascomycota</taxon>
        <taxon>Pezizomycotina</taxon>
        <taxon>Sordariomycetes</taxon>
        <taxon>Sordariomycetidae</taxon>
        <taxon>Cephalothecales</taxon>
        <taxon>Cephalothecaceae</taxon>
        <taxon>Phialemonium</taxon>
    </lineage>
</organism>
<evidence type="ECO:0000313" key="8">
    <source>
        <dbReference type="EMBL" id="KAK1770200.1"/>
    </source>
</evidence>
<evidence type="ECO:0000256" key="3">
    <source>
        <dbReference type="ARBA" id="ARBA00022692"/>
    </source>
</evidence>
<comment type="caution">
    <text evidence="8">The sequence shown here is derived from an EMBL/GenBank/DDBJ whole genome shotgun (WGS) entry which is preliminary data.</text>
</comment>
<dbReference type="AlphaFoldDB" id="A0AAJ0C591"/>
<dbReference type="Pfam" id="PF07690">
    <property type="entry name" value="MFS_1"/>
    <property type="match status" value="1"/>
</dbReference>
<keyword evidence="3 6" id="KW-0812">Transmembrane</keyword>
<dbReference type="FunFam" id="1.20.1250.20:FF:000057">
    <property type="entry name" value="MFS general substrate transporter"/>
    <property type="match status" value="1"/>
</dbReference>
<dbReference type="EMBL" id="MU839001">
    <property type="protein sequence ID" value="KAK1770200.1"/>
    <property type="molecule type" value="Genomic_DNA"/>
</dbReference>
<accession>A0AAJ0C591</accession>
<keyword evidence="2" id="KW-0813">Transport</keyword>
<feature type="transmembrane region" description="Helical" evidence="6">
    <location>
        <begin position="179"/>
        <end position="201"/>
    </location>
</feature>
<sequence>METEKNRRQSADMNVTAADVDLVEGESTSSSGAQGWDPLVEKALVRKIDVRIFPIMIILFILNFIDRNNFANARLRGLEEDLGLTDVQYQTCISILLVGYVSMQVPSNLILNAVTRPSWYLCACVAVWGVISAATGAVHNAVGAILCRFFLGCVEASLFPGSLYFLSRWYTRKEMQLRVTILNAGNLAAQAFGGLIAAGILGDMQGVRGLAAWRWLFIIEGAITVAIAGMAVFVLPDYPATTRWLSGEEKRIAQSRLAIDAGVAGGDAVEENITAMQGLLMAVKDVKVWLLGLTYHATIMGLSFSFFFPTITQALNYDRTTTLLLTAPPWIWAILVSLPNAWHADRTGERFFHYLGPAVICIVGYIISATTTTVAPRYISMFMMTTGYASGFVMLAWISNTIPRPAAKKAAAIAIVNAMGNIGSIPGSYIWPAKYGPLYVKSFGAQIAILGFACVCALVLRFYLAAQNRKLDREEGFSVVGGEDGEKKGDAPRVGRGFRYLY</sequence>
<dbReference type="PROSITE" id="PS50850">
    <property type="entry name" value="MFS"/>
    <property type="match status" value="1"/>
</dbReference>
<dbReference type="InterPro" id="IPR011701">
    <property type="entry name" value="MFS"/>
</dbReference>
<feature type="transmembrane region" description="Helical" evidence="6">
    <location>
        <begin position="143"/>
        <end position="167"/>
    </location>
</feature>
<dbReference type="PANTHER" id="PTHR43791:SF92">
    <property type="entry name" value="AGL026WP"/>
    <property type="match status" value="1"/>
</dbReference>
<feature type="transmembrane region" description="Helical" evidence="6">
    <location>
        <begin position="410"/>
        <end position="431"/>
    </location>
</feature>
<reference evidence="8" key="1">
    <citation type="submission" date="2023-06" db="EMBL/GenBank/DDBJ databases">
        <title>Genome-scale phylogeny and comparative genomics of the fungal order Sordariales.</title>
        <authorList>
            <consortium name="Lawrence Berkeley National Laboratory"/>
            <person name="Hensen N."/>
            <person name="Bonometti L."/>
            <person name="Westerberg I."/>
            <person name="Brannstrom I.O."/>
            <person name="Guillou S."/>
            <person name="Cros-Aarteil S."/>
            <person name="Calhoun S."/>
            <person name="Haridas S."/>
            <person name="Kuo A."/>
            <person name="Mondo S."/>
            <person name="Pangilinan J."/>
            <person name="Riley R."/>
            <person name="Labutti K."/>
            <person name="Andreopoulos B."/>
            <person name="Lipzen A."/>
            <person name="Chen C."/>
            <person name="Yanf M."/>
            <person name="Daum C."/>
            <person name="Ng V."/>
            <person name="Clum A."/>
            <person name="Steindorff A."/>
            <person name="Ohm R."/>
            <person name="Martin F."/>
            <person name="Silar P."/>
            <person name="Natvig D."/>
            <person name="Lalanne C."/>
            <person name="Gautier V."/>
            <person name="Ament-Velasquez S.L."/>
            <person name="Kruys A."/>
            <person name="Hutchinson M.I."/>
            <person name="Powell A.J."/>
            <person name="Barry K."/>
            <person name="Miller A.N."/>
            <person name="Grigoriev I.V."/>
            <person name="Debuchy R."/>
            <person name="Gladieux P."/>
            <person name="Thoren M.H."/>
            <person name="Johannesson H."/>
        </authorList>
    </citation>
    <scope>NUCLEOTIDE SEQUENCE</scope>
    <source>
        <strain evidence="8">8032-3</strain>
    </source>
</reference>
<comment type="subcellular location">
    <subcellularLocation>
        <location evidence="1">Membrane</location>
        <topology evidence="1">Multi-pass membrane protein</topology>
    </subcellularLocation>
</comment>
<dbReference type="PANTHER" id="PTHR43791">
    <property type="entry name" value="PERMEASE-RELATED"/>
    <property type="match status" value="1"/>
</dbReference>
<feature type="transmembrane region" description="Helical" evidence="6">
    <location>
        <begin position="288"/>
        <end position="308"/>
    </location>
</feature>
<evidence type="ECO:0000313" key="9">
    <source>
        <dbReference type="Proteomes" id="UP001244011"/>
    </source>
</evidence>
<dbReference type="GO" id="GO:0016020">
    <property type="term" value="C:membrane"/>
    <property type="evidence" value="ECO:0007669"/>
    <property type="project" value="UniProtKB-SubCell"/>
</dbReference>